<comment type="caution">
    <text evidence="4">The sequence shown here is derived from an EMBL/GenBank/DDBJ whole genome shotgun (WGS) entry which is preliminary data.</text>
</comment>
<dbReference type="CDD" id="cd03801">
    <property type="entry name" value="GT4_PimA-like"/>
    <property type="match status" value="1"/>
</dbReference>
<dbReference type="PANTHER" id="PTHR12526:SF510">
    <property type="entry name" value="D-INOSITOL 3-PHOSPHATE GLYCOSYLTRANSFERASE"/>
    <property type="match status" value="1"/>
</dbReference>
<evidence type="ECO:0000313" key="5">
    <source>
        <dbReference type="Proteomes" id="UP001501509"/>
    </source>
</evidence>
<evidence type="ECO:0000259" key="3">
    <source>
        <dbReference type="Pfam" id="PF13439"/>
    </source>
</evidence>
<keyword evidence="1" id="KW-0328">Glycosyltransferase</keyword>
<accession>A0ABN3Q711</accession>
<keyword evidence="2" id="KW-0808">Transferase</keyword>
<dbReference type="Gene3D" id="3.40.50.2000">
    <property type="entry name" value="Glycogen Phosphorylase B"/>
    <property type="match status" value="2"/>
</dbReference>
<feature type="domain" description="Glycosyltransferase subfamily 4-like N-terminal" evidence="3">
    <location>
        <begin position="17"/>
        <end position="144"/>
    </location>
</feature>
<dbReference type="PANTHER" id="PTHR12526">
    <property type="entry name" value="GLYCOSYLTRANSFERASE"/>
    <property type="match status" value="1"/>
</dbReference>
<dbReference type="Pfam" id="PF13439">
    <property type="entry name" value="Glyco_transf_4"/>
    <property type="match status" value="1"/>
</dbReference>
<gene>
    <name evidence="4" type="ORF">GCM10010411_62890</name>
</gene>
<proteinExistence type="predicted"/>
<dbReference type="Proteomes" id="UP001501509">
    <property type="component" value="Unassembled WGS sequence"/>
</dbReference>
<reference evidence="4 5" key="1">
    <citation type="journal article" date="2019" name="Int. J. Syst. Evol. Microbiol.">
        <title>The Global Catalogue of Microorganisms (GCM) 10K type strain sequencing project: providing services to taxonomists for standard genome sequencing and annotation.</title>
        <authorList>
            <consortium name="The Broad Institute Genomics Platform"/>
            <consortium name="The Broad Institute Genome Sequencing Center for Infectious Disease"/>
            <person name="Wu L."/>
            <person name="Ma J."/>
        </authorList>
    </citation>
    <scope>NUCLEOTIDE SEQUENCE [LARGE SCALE GENOMIC DNA]</scope>
    <source>
        <strain evidence="4 5">JCM 6833</strain>
    </source>
</reference>
<protein>
    <submittedName>
        <fullName evidence="4">Glycosyltransferase</fullName>
    </submittedName>
</protein>
<evidence type="ECO:0000256" key="2">
    <source>
        <dbReference type="ARBA" id="ARBA00022679"/>
    </source>
</evidence>
<keyword evidence="5" id="KW-1185">Reference proteome</keyword>
<dbReference type="InterPro" id="IPR028098">
    <property type="entry name" value="Glyco_trans_4-like_N"/>
</dbReference>
<evidence type="ECO:0000313" key="4">
    <source>
        <dbReference type="EMBL" id="GAA2618781.1"/>
    </source>
</evidence>
<sequence length="337" mass="37029">MRVLAMLHLYPPHHNAGAEWMVHPMLRALAQQGHAVDVLLSRPVDGVTAPYRLDEITVHPYRGKGDPVGWLLDDARRPDVLVTHLENVPRATILGRLYGVPVVHIVHNDHEVTRSWLVDDAALVVFNSAWIAEQTPHPRGIIVPPPVHAGDYATTPGDSVTLINLCEAKGAATFYALAERFPDVPFLGVVGAYFDQVRRDDLPNVQIVEHVSGDAMREQVYARTKVLLMPSEYESYGRVGVEAMHSGIPVIAHPTPGLRESLGAAGAFVDRHDVEAWAKTLRRLLTPRGWSAASKRARARVAELDPAADLARWVTAVEQLAGKSLSWSSARSESGQR</sequence>
<dbReference type="Pfam" id="PF13692">
    <property type="entry name" value="Glyco_trans_1_4"/>
    <property type="match status" value="1"/>
</dbReference>
<dbReference type="RefSeq" id="WP_344546103.1">
    <property type="nucleotide sequence ID" value="NZ_BAAATD010000009.1"/>
</dbReference>
<evidence type="ECO:0000256" key="1">
    <source>
        <dbReference type="ARBA" id="ARBA00022676"/>
    </source>
</evidence>
<organism evidence="4 5">
    <name type="scientific">Actinomadura fulvescens</name>
    <dbReference type="NCBI Taxonomy" id="46160"/>
    <lineage>
        <taxon>Bacteria</taxon>
        <taxon>Bacillati</taxon>
        <taxon>Actinomycetota</taxon>
        <taxon>Actinomycetes</taxon>
        <taxon>Streptosporangiales</taxon>
        <taxon>Thermomonosporaceae</taxon>
        <taxon>Actinomadura</taxon>
    </lineage>
</organism>
<dbReference type="SUPFAM" id="SSF53756">
    <property type="entry name" value="UDP-Glycosyltransferase/glycogen phosphorylase"/>
    <property type="match status" value="1"/>
</dbReference>
<name>A0ABN3Q711_9ACTN</name>
<dbReference type="EMBL" id="BAAATD010000009">
    <property type="protein sequence ID" value="GAA2618781.1"/>
    <property type="molecule type" value="Genomic_DNA"/>
</dbReference>